<keyword evidence="2" id="KW-1015">Disulfide bond</keyword>
<dbReference type="Gene3D" id="2.10.60.10">
    <property type="entry name" value="CD59"/>
    <property type="match status" value="3"/>
</dbReference>
<dbReference type="AlphaFoldDB" id="A0A9X0DBQ8"/>
<dbReference type="PANTHER" id="PTHR10036:SF3">
    <property type="entry name" value="PROTEIN SLEEPLESS-RELATED"/>
    <property type="match status" value="1"/>
</dbReference>
<gene>
    <name evidence="3" type="ORF">OS493_003487</name>
</gene>
<evidence type="ECO:0000313" key="4">
    <source>
        <dbReference type="Proteomes" id="UP001163046"/>
    </source>
</evidence>
<reference evidence="3" key="1">
    <citation type="submission" date="2023-01" db="EMBL/GenBank/DDBJ databases">
        <title>Genome assembly of the deep-sea coral Lophelia pertusa.</title>
        <authorList>
            <person name="Herrera S."/>
            <person name="Cordes E."/>
        </authorList>
    </citation>
    <scope>NUCLEOTIDE SEQUENCE</scope>
    <source>
        <strain evidence="3">USNM1676648</strain>
        <tissue evidence="3">Polyp</tissue>
    </source>
</reference>
<dbReference type="OrthoDB" id="5964166at2759"/>
<evidence type="ECO:0000256" key="2">
    <source>
        <dbReference type="ARBA" id="ARBA00023157"/>
    </source>
</evidence>
<dbReference type="PANTHER" id="PTHR10036">
    <property type="entry name" value="CD59 GLYCOPROTEIN"/>
    <property type="match status" value="1"/>
</dbReference>
<sequence length="231" mass="25692">MSFADCTKKQKAVNCAFPLNYCFIQENATDYIDEKAAVFYKGCASAAQCRHKENKAITCCEDDLCNKGISCYQCSSNISFADCARKQTRVSCNLPMSHCMKATKDDGQMVTYKKGCATTNECRKEMAENPVDVECCRESGLSCSKCTSTVSREECQKHHQQVYCKSSSADRCFYASIQRITEEACSAIQRFYHGCTSDALCNDTANFFKECVTSPEACQVQCCSENLCNKG</sequence>
<dbReference type="EMBL" id="MU825397">
    <property type="protein sequence ID" value="KAJ7393821.1"/>
    <property type="molecule type" value="Genomic_DNA"/>
</dbReference>
<keyword evidence="4" id="KW-1185">Reference proteome</keyword>
<name>A0A9X0DBQ8_9CNID</name>
<dbReference type="InterPro" id="IPR045860">
    <property type="entry name" value="Snake_toxin-like_sf"/>
</dbReference>
<proteinExistence type="predicted"/>
<dbReference type="Proteomes" id="UP001163046">
    <property type="component" value="Unassembled WGS sequence"/>
</dbReference>
<dbReference type="SUPFAM" id="SSF57302">
    <property type="entry name" value="Snake toxin-like"/>
    <property type="match status" value="2"/>
</dbReference>
<accession>A0A9X0DBQ8</accession>
<keyword evidence="1" id="KW-0732">Signal</keyword>
<organism evidence="3 4">
    <name type="scientific">Desmophyllum pertusum</name>
    <dbReference type="NCBI Taxonomy" id="174260"/>
    <lineage>
        <taxon>Eukaryota</taxon>
        <taxon>Metazoa</taxon>
        <taxon>Cnidaria</taxon>
        <taxon>Anthozoa</taxon>
        <taxon>Hexacorallia</taxon>
        <taxon>Scleractinia</taxon>
        <taxon>Caryophylliina</taxon>
        <taxon>Caryophylliidae</taxon>
        <taxon>Desmophyllum</taxon>
    </lineage>
</organism>
<comment type="caution">
    <text evidence="3">The sequence shown here is derived from an EMBL/GenBank/DDBJ whole genome shotgun (WGS) entry which is preliminary data.</text>
</comment>
<evidence type="ECO:0000313" key="3">
    <source>
        <dbReference type="EMBL" id="KAJ7393821.1"/>
    </source>
</evidence>
<evidence type="ECO:0000256" key="1">
    <source>
        <dbReference type="ARBA" id="ARBA00022729"/>
    </source>
</evidence>
<protein>
    <submittedName>
        <fullName evidence="3">Uncharacterized protein</fullName>
    </submittedName>
</protein>